<sequence length="177" mass="20736">FWESGKPLLFKNPPSELVGRVQGPDFLYDGKNDETPHQHHKNNNQSREQSRRPRDHDRSNRGHNRSRSPRPRYEASRDDPERVHNNYLPKSGYKNLDSTRENTDKEFSYKRDKSRHNDKRSHSRGRDQHRPNNRNGQHPNKYYKGYQNTPNQGNNPSGNVEGTRPGGRDKSNTLAVE</sequence>
<feature type="compositionally biased region" description="Basic and acidic residues" evidence="1">
    <location>
        <begin position="28"/>
        <end position="37"/>
    </location>
</feature>
<proteinExistence type="predicted"/>
<keyword evidence="3" id="KW-1185">Reference proteome</keyword>
<dbReference type="GeneID" id="25915052"/>
<dbReference type="EMBL" id="KQ246364">
    <property type="protein sequence ID" value="KNC72888.1"/>
    <property type="molecule type" value="Genomic_DNA"/>
</dbReference>
<evidence type="ECO:0000313" key="3">
    <source>
        <dbReference type="Proteomes" id="UP000054560"/>
    </source>
</evidence>
<feature type="compositionally biased region" description="Basic residues" evidence="1">
    <location>
        <begin position="61"/>
        <end position="70"/>
    </location>
</feature>
<feature type="compositionally biased region" description="Polar residues" evidence="1">
    <location>
        <begin position="146"/>
        <end position="160"/>
    </location>
</feature>
<feature type="compositionally biased region" description="Basic and acidic residues" evidence="1">
    <location>
        <begin position="71"/>
        <end position="84"/>
    </location>
</feature>
<gene>
    <name evidence="2" type="ORF">SARC_14548</name>
</gene>
<protein>
    <submittedName>
        <fullName evidence="2">Uncharacterized protein</fullName>
    </submittedName>
</protein>
<feature type="non-terminal residue" evidence="2">
    <location>
        <position position="1"/>
    </location>
</feature>
<accession>A0A0L0F9U5</accession>
<feature type="compositionally biased region" description="Basic and acidic residues" evidence="1">
    <location>
        <begin position="48"/>
        <end position="60"/>
    </location>
</feature>
<organism evidence="2 3">
    <name type="scientific">Sphaeroforma arctica JP610</name>
    <dbReference type="NCBI Taxonomy" id="667725"/>
    <lineage>
        <taxon>Eukaryota</taxon>
        <taxon>Ichthyosporea</taxon>
        <taxon>Ichthyophonida</taxon>
        <taxon>Sphaeroforma</taxon>
    </lineage>
</organism>
<feature type="compositionally biased region" description="Basic and acidic residues" evidence="1">
    <location>
        <begin position="97"/>
        <end position="111"/>
    </location>
</feature>
<evidence type="ECO:0000313" key="2">
    <source>
        <dbReference type="EMBL" id="KNC72888.1"/>
    </source>
</evidence>
<feature type="compositionally biased region" description="Basic residues" evidence="1">
    <location>
        <begin position="112"/>
        <end position="123"/>
    </location>
</feature>
<dbReference type="Proteomes" id="UP000054560">
    <property type="component" value="Unassembled WGS sequence"/>
</dbReference>
<reference evidence="2 3" key="1">
    <citation type="submission" date="2011-02" db="EMBL/GenBank/DDBJ databases">
        <title>The Genome Sequence of Sphaeroforma arctica JP610.</title>
        <authorList>
            <consortium name="The Broad Institute Genome Sequencing Platform"/>
            <person name="Russ C."/>
            <person name="Cuomo C."/>
            <person name="Young S.K."/>
            <person name="Zeng Q."/>
            <person name="Gargeya S."/>
            <person name="Alvarado L."/>
            <person name="Berlin A."/>
            <person name="Chapman S.B."/>
            <person name="Chen Z."/>
            <person name="Freedman E."/>
            <person name="Gellesch M."/>
            <person name="Goldberg J."/>
            <person name="Griggs A."/>
            <person name="Gujja S."/>
            <person name="Heilman E."/>
            <person name="Heiman D."/>
            <person name="Howarth C."/>
            <person name="Mehta T."/>
            <person name="Neiman D."/>
            <person name="Pearson M."/>
            <person name="Roberts A."/>
            <person name="Saif S."/>
            <person name="Shea T."/>
            <person name="Shenoy N."/>
            <person name="Sisk P."/>
            <person name="Stolte C."/>
            <person name="Sykes S."/>
            <person name="White J."/>
            <person name="Yandava C."/>
            <person name="Burger G."/>
            <person name="Gray M.W."/>
            <person name="Holland P.W.H."/>
            <person name="King N."/>
            <person name="Lang F.B.F."/>
            <person name="Roger A.J."/>
            <person name="Ruiz-Trillo I."/>
            <person name="Haas B."/>
            <person name="Nusbaum C."/>
            <person name="Birren B."/>
        </authorList>
    </citation>
    <scope>NUCLEOTIDE SEQUENCE [LARGE SCALE GENOMIC DNA]</scope>
    <source>
        <strain evidence="2 3">JP610</strain>
    </source>
</reference>
<evidence type="ECO:0000256" key="1">
    <source>
        <dbReference type="SAM" id="MobiDB-lite"/>
    </source>
</evidence>
<dbReference type="AlphaFoldDB" id="A0A0L0F9U5"/>
<dbReference type="RefSeq" id="XP_014146790.1">
    <property type="nucleotide sequence ID" value="XM_014291315.1"/>
</dbReference>
<name>A0A0L0F9U5_9EUKA</name>
<feature type="region of interest" description="Disordered" evidence="1">
    <location>
        <begin position="1"/>
        <end position="177"/>
    </location>
</feature>